<evidence type="ECO:0000313" key="2">
    <source>
        <dbReference type="Proteomes" id="UP000221243"/>
    </source>
</evidence>
<dbReference type="Proteomes" id="UP000221243">
    <property type="component" value="Segment"/>
</dbReference>
<evidence type="ECO:0000313" key="1">
    <source>
        <dbReference type="EMBL" id="BAW98316.1"/>
    </source>
</evidence>
<dbReference type="OrthoDB" id="31718at10239"/>
<proteinExistence type="predicted"/>
<sequence length="254" mass="29233">MSKISKHKQNKRKARQRNVKAAKIRTRLREARETKLAGLLDTNFENMPDMTDEMKSASKTGMWKVFSTLPAQLQEDALKDFQKGSNGVTEFDFEGISNLFGETLNRYMHPHALVEILDWLENNITICLPDEIRPLIKKLDAQVISFITKSSMILQRFEEIKLIEDKEERSTALYSDDVIGEYLVPTLLAYQEDHEALIEPILEVAEQHTDLIDNLVVEYAKEQGIETIEGATRAIHLKRVERHFDLEAAKNATY</sequence>
<dbReference type="RefSeq" id="YP_009599394.1">
    <property type="nucleotide sequence ID" value="NC_041916.1"/>
</dbReference>
<dbReference type="GeneID" id="40075123"/>
<reference evidence="1 2" key="1">
    <citation type="submission" date="2017-01" db="EMBL/GenBank/DDBJ databases">
        <title>Complete Genome Sequence of Vibrio Parahaemolyticus Bacteriophage pTD1.</title>
        <authorList>
            <person name="Midorikawa Y."/>
            <person name="Sano M."/>
        </authorList>
    </citation>
    <scope>NUCLEOTIDE SEQUENCE [LARGE SCALE GENOMIC DNA]</scope>
    <source>
        <strain evidence="1">PTD1</strain>
    </source>
</reference>
<protein>
    <submittedName>
        <fullName evidence="1">Uncharacterized protein</fullName>
    </submittedName>
</protein>
<name>A0A1Q2U2X1_9CAUD</name>
<dbReference type="KEGG" id="vg:40075123"/>
<organism evidence="1 2">
    <name type="scientific">Vibrio phage pTD1</name>
    <dbReference type="NCBI Taxonomy" id="1938577"/>
    <lineage>
        <taxon>Viruses</taxon>
        <taxon>Duplodnaviria</taxon>
        <taxon>Heunggongvirae</taxon>
        <taxon>Uroviricota</taxon>
        <taxon>Caudoviricetes</taxon>
        <taxon>Chimalliviridae</taxon>
        <taxon>Gorgonvirinae</taxon>
        <taxon>Tidunavirus</taxon>
        <taxon>Tidunavirus pTD1</taxon>
    </lineage>
</organism>
<keyword evidence="2" id="KW-1185">Reference proteome</keyword>
<dbReference type="EMBL" id="AP017972">
    <property type="protein sequence ID" value="BAW98316.1"/>
    <property type="molecule type" value="Genomic_DNA"/>
</dbReference>
<accession>A0A1Q2U2X1</accession>